<comment type="caution">
    <text evidence="4">The sequence shown here is derived from an EMBL/GenBank/DDBJ whole genome shotgun (WGS) entry which is preliminary data.</text>
</comment>
<sequence length="148" mass="16102">MTNPLPDLDRIRVAYVGESVGVLTLSPNRTLAFAYDRTWLAHGSSISPLSLPLREGVFVGNHDDHTKNFSYLYDREHAAWRLSPAYDLTENPGINGEHTTAVNGKGRGITLADLAGIGVKAGIPRARCLSIAKDMRERIAGAGFTVRD</sequence>
<evidence type="ECO:0000256" key="2">
    <source>
        <dbReference type="ARBA" id="ARBA00022777"/>
    </source>
</evidence>
<proteinExistence type="predicted"/>
<protein>
    <recommendedName>
        <fullName evidence="3">HipA-like C-terminal domain-containing protein</fullName>
    </recommendedName>
</protein>
<keyword evidence="2" id="KW-0418">Kinase</keyword>
<evidence type="ECO:0000313" key="5">
    <source>
        <dbReference type="Proteomes" id="UP000483293"/>
    </source>
</evidence>
<evidence type="ECO:0000313" key="4">
    <source>
        <dbReference type="EMBL" id="NEG54563.1"/>
    </source>
</evidence>
<name>A0A6L9SS09_9BIFI</name>
<reference evidence="4 5" key="1">
    <citation type="submission" date="2019-10" db="EMBL/GenBank/DDBJ databases">
        <title>Bifidobacterium from non-human primates.</title>
        <authorList>
            <person name="Modesto M."/>
        </authorList>
    </citation>
    <scope>NUCLEOTIDE SEQUENCE [LARGE SCALE GENOMIC DNA]</scope>
    <source>
        <strain evidence="4 5">SMA15</strain>
    </source>
</reference>
<dbReference type="Gene3D" id="1.10.1070.20">
    <property type="match status" value="1"/>
</dbReference>
<dbReference type="AlphaFoldDB" id="A0A6L9SS09"/>
<dbReference type="Proteomes" id="UP000483293">
    <property type="component" value="Unassembled WGS sequence"/>
</dbReference>
<organism evidence="4 5">
    <name type="scientific">Bifidobacterium platyrrhinorum</name>
    <dbReference type="NCBI Taxonomy" id="2661628"/>
    <lineage>
        <taxon>Bacteria</taxon>
        <taxon>Bacillati</taxon>
        <taxon>Actinomycetota</taxon>
        <taxon>Actinomycetes</taxon>
        <taxon>Bifidobacteriales</taxon>
        <taxon>Bifidobacteriaceae</taxon>
        <taxon>Bifidobacterium</taxon>
    </lineage>
</organism>
<gene>
    <name evidence="4" type="ORF">GFD21_01935</name>
</gene>
<evidence type="ECO:0000256" key="1">
    <source>
        <dbReference type="ARBA" id="ARBA00022679"/>
    </source>
</evidence>
<dbReference type="Pfam" id="PF07804">
    <property type="entry name" value="HipA_C"/>
    <property type="match status" value="1"/>
</dbReference>
<keyword evidence="5" id="KW-1185">Reference proteome</keyword>
<feature type="domain" description="HipA-like C-terminal" evidence="3">
    <location>
        <begin position="57"/>
        <end position="140"/>
    </location>
</feature>
<accession>A0A6L9SS09</accession>
<dbReference type="InterPro" id="IPR012893">
    <property type="entry name" value="HipA-like_C"/>
</dbReference>
<evidence type="ECO:0000259" key="3">
    <source>
        <dbReference type="Pfam" id="PF07804"/>
    </source>
</evidence>
<dbReference type="GO" id="GO:0016301">
    <property type="term" value="F:kinase activity"/>
    <property type="evidence" value="ECO:0007669"/>
    <property type="project" value="UniProtKB-KW"/>
</dbReference>
<dbReference type="EMBL" id="WHZV01000001">
    <property type="protein sequence ID" value="NEG54563.1"/>
    <property type="molecule type" value="Genomic_DNA"/>
</dbReference>
<keyword evidence="1" id="KW-0808">Transferase</keyword>
<dbReference type="RefSeq" id="WP_163196241.1">
    <property type="nucleotide sequence ID" value="NZ_WHZV01000001.1"/>
</dbReference>